<keyword evidence="2" id="KW-1185">Reference proteome</keyword>
<accession>A0A8S1YQG7</accession>
<dbReference type="AlphaFoldDB" id="A0A8S1YQG7"/>
<proteinExistence type="predicted"/>
<evidence type="ECO:0000313" key="1">
    <source>
        <dbReference type="EMBL" id="CAD8214292.1"/>
    </source>
</evidence>
<organism evidence="1 2">
    <name type="scientific">Paramecium octaurelia</name>
    <dbReference type="NCBI Taxonomy" id="43137"/>
    <lineage>
        <taxon>Eukaryota</taxon>
        <taxon>Sar</taxon>
        <taxon>Alveolata</taxon>
        <taxon>Ciliophora</taxon>
        <taxon>Intramacronucleata</taxon>
        <taxon>Oligohymenophorea</taxon>
        <taxon>Peniculida</taxon>
        <taxon>Parameciidae</taxon>
        <taxon>Paramecium</taxon>
    </lineage>
</organism>
<dbReference type="Proteomes" id="UP000683925">
    <property type="component" value="Unassembled WGS sequence"/>
</dbReference>
<gene>
    <name evidence="1" type="ORF">POCTA_138.1.T1730016</name>
</gene>
<sequence length="57" mass="6709">MSLFGTKMTQTFIQSSQNQEVTFRIKHKNTNLEQNTKLDQFSKLVTKEINISEFIEL</sequence>
<protein>
    <submittedName>
        <fullName evidence="1">Uncharacterized protein</fullName>
    </submittedName>
</protein>
<name>A0A8S1YQG7_PAROT</name>
<comment type="caution">
    <text evidence="1">The sequence shown here is derived from an EMBL/GenBank/DDBJ whole genome shotgun (WGS) entry which is preliminary data.</text>
</comment>
<dbReference type="EMBL" id="CAJJDP010000177">
    <property type="protein sequence ID" value="CAD8214292.1"/>
    <property type="molecule type" value="Genomic_DNA"/>
</dbReference>
<evidence type="ECO:0000313" key="2">
    <source>
        <dbReference type="Proteomes" id="UP000683925"/>
    </source>
</evidence>
<reference evidence="1" key="1">
    <citation type="submission" date="2021-01" db="EMBL/GenBank/DDBJ databases">
        <authorList>
            <consortium name="Genoscope - CEA"/>
            <person name="William W."/>
        </authorList>
    </citation>
    <scope>NUCLEOTIDE SEQUENCE</scope>
</reference>